<reference evidence="1 2" key="1">
    <citation type="submission" date="2021-06" db="EMBL/GenBank/DDBJ databases">
        <authorList>
            <person name="Palmer J.M."/>
        </authorList>
    </citation>
    <scope>NUCLEOTIDE SEQUENCE [LARGE SCALE GENOMIC DNA]</scope>
    <source>
        <strain evidence="1 2">CL_MEX2019</strain>
        <tissue evidence="1">Muscle</tissue>
    </source>
</reference>
<gene>
    <name evidence="1" type="ORF">CHARACLAT_012559</name>
</gene>
<proteinExistence type="predicted"/>
<comment type="caution">
    <text evidence="1">The sequence shown here is derived from an EMBL/GenBank/DDBJ whole genome shotgun (WGS) entry which is preliminary data.</text>
</comment>
<sequence>MLRQPIQCGEKVCALTISLNKANCIFDSKIVSLESTWSWISLCFLKVNKSQGRVYTEKITARSYGVVSLDKFPRVRTDGPMAEGVRYFGHSSALLHNSL</sequence>
<accession>A0ABU7F2W4</accession>
<organism evidence="1 2">
    <name type="scientific">Characodon lateralis</name>
    <dbReference type="NCBI Taxonomy" id="208331"/>
    <lineage>
        <taxon>Eukaryota</taxon>
        <taxon>Metazoa</taxon>
        <taxon>Chordata</taxon>
        <taxon>Craniata</taxon>
        <taxon>Vertebrata</taxon>
        <taxon>Euteleostomi</taxon>
        <taxon>Actinopterygii</taxon>
        <taxon>Neopterygii</taxon>
        <taxon>Teleostei</taxon>
        <taxon>Neoteleostei</taxon>
        <taxon>Acanthomorphata</taxon>
        <taxon>Ovalentaria</taxon>
        <taxon>Atherinomorphae</taxon>
        <taxon>Cyprinodontiformes</taxon>
        <taxon>Goodeidae</taxon>
        <taxon>Characodon</taxon>
    </lineage>
</organism>
<protein>
    <submittedName>
        <fullName evidence="1">Uncharacterized protein</fullName>
    </submittedName>
</protein>
<evidence type="ECO:0000313" key="1">
    <source>
        <dbReference type="EMBL" id="MED6293645.1"/>
    </source>
</evidence>
<dbReference type="EMBL" id="JAHUTJ010074645">
    <property type="protein sequence ID" value="MED6293645.1"/>
    <property type="molecule type" value="Genomic_DNA"/>
</dbReference>
<dbReference type="Proteomes" id="UP001352852">
    <property type="component" value="Unassembled WGS sequence"/>
</dbReference>
<keyword evidence="2" id="KW-1185">Reference proteome</keyword>
<evidence type="ECO:0000313" key="2">
    <source>
        <dbReference type="Proteomes" id="UP001352852"/>
    </source>
</evidence>
<name>A0ABU7F2W4_9TELE</name>